<dbReference type="AlphaFoldDB" id="A0AAU7DFZ6"/>
<accession>A0AAU7DFZ6</accession>
<gene>
    <name evidence="2" type="ORF">P8935_17215</name>
</gene>
<name>A0AAU7DFZ6_9BACT</name>
<dbReference type="RefSeq" id="WP_348261530.1">
    <property type="nucleotide sequence ID" value="NZ_CP121196.1"/>
</dbReference>
<organism evidence="2">
    <name type="scientific">Telmatobacter sp. DSM 110680</name>
    <dbReference type="NCBI Taxonomy" id="3036704"/>
    <lineage>
        <taxon>Bacteria</taxon>
        <taxon>Pseudomonadati</taxon>
        <taxon>Acidobacteriota</taxon>
        <taxon>Terriglobia</taxon>
        <taxon>Terriglobales</taxon>
        <taxon>Acidobacteriaceae</taxon>
        <taxon>Telmatobacter</taxon>
    </lineage>
</organism>
<keyword evidence="1" id="KW-0732">Signal</keyword>
<evidence type="ECO:0000313" key="2">
    <source>
        <dbReference type="EMBL" id="XBH16301.1"/>
    </source>
</evidence>
<protein>
    <submittedName>
        <fullName evidence="2">Uncharacterized protein</fullName>
    </submittedName>
</protein>
<sequence length="239" mass="26361">MFRSILCMAIVCIGTAFGAVKQVPIRSGVVLKPGETYTAQIESAKPVEIGWTAVQAKPCSMDCIQMTLIGSTHAPPFSAPRGAQGNYTPTDGKVIVEYKNVSQQPVTINVFRLERTCDAEACKLFDSSKKGTWLVFKVDEFKSITTSTDGSYSVISGAVESGRAFRIHAVWWTDDKRTAFSCPRWIKGYVDNHTPKEKYRPYILSGQNVGDDNNIILKSIDDCVPNAPHFGVPEKNVFK</sequence>
<evidence type="ECO:0000256" key="1">
    <source>
        <dbReference type="SAM" id="SignalP"/>
    </source>
</evidence>
<reference evidence="2" key="1">
    <citation type="submission" date="2023-03" db="EMBL/GenBank/DDBJ databases">
        <title>Edaphobacter sp.</title>
        <authorList>
            <person name="Huber K.J."/>
            <person name="Papendorf J."/>
            <person name="Pilke C."/>
            <person name="Bunk B."/>
            <person name="Sproeer C."/>
            <person name="Pester M."/>
        </authorList>
    </citation>
    <scope>NUCLEOTIDE SEQUENCE</scope>
    <source>
        <strain evidence="2">DSM 110680</strain>
    </source>
</reference>
<feature type="signal peptide" evidence="1">
    <location>
        <begin position="1"/>
        <end position="18"/>
    </location>
</feature>
<proteinExistence type="predicted"/>
<dbReference type="EMBL" id="CP121196">
    <property type="protein sequence ID" value="XBH16301.1"/>
    <property type="molecule type" value="Genomic_DNA"/>
</dbReference>
<feature type="chain" id="PRO_5043672096" evidence="1">
    <location>
        <begin position="19"/>
        <end position="239"/>
    </location>
</feature>